<dbReference type="Proteomes" id="UP001331761">
    <property type="component" value="Unassembled WGS sequence"/>
</dbReference>
<keyword evidence="4" id="KW-1185">Reference proteome</keyword>
<evidence type="ECO:0000259" key="2">
    <source>
        <dbReference type="Pfam" id="PF00795"/>
    </source>
</evidence>
<sequence length="78" mass="8544">MAPMIEAAALAGANIVCLQETWMMPFAFCTRERLPWTEFAESAENGPTTKFLAEVYLIRAIVSVGSLTETLASENAME</sequence>
<name>A0AAN8FLQ0_TRICO</name>
<dbReference type="EMBL" id="WIXE01007197">
    <property type="protein sequence ID" value="KAK5980640.1"/>
    <property type="molecule type" value="Genomic_DNA"/>
</dbReference>
<dbReference type="InterPro" id="IPR036526">
    <property type="entry name" value="C-N_Hydrolase_sf"/>
</dbReference>
<reference evidence="3 4" key="1">
    <citation type="submission" date="2019-10" db="EMBL/GenBank/DDBJ databases">
        <title>Assembly and Annotation for the nematode Trichostrongylus colubriformis.</title>
        <authorList>
            <person name="Martin J."/>
        </authorList>
    </citation>
    <scope>NUCLEOTIDE SEQUENCE [LARGE SCALE GENOMIC DNA]</scope>
    <source>
        <strain evidence="3">G859</strain>
        <tissue evidence="3">Whole worm</tissue>
    </source>
</reference>
<dbReference type="AlphaFoldDB" id="A0AAN8FLQ0"/>
<dbReference type="Pfam" id="PF00795">
    <property type="entry name" value="CN_hydrolase"/>
    <property type="match status" value="1"/>
</dbReference>
<dbReference type="InterPro" id="IPR003010">
    <property type="entry name" value="C-N_Hydrolase"/>
</dbReference>
<organism evidence="3 4">
    <name type="scientific">Trichostrongylus colubriformis</name>
    <name type="common">Black scour worm</name>
    <dbReference type="NCBI Taxonomy" id="6319"/>
    <lineage>
        <taxon>Eukaryota</taxon>
        <taxon>Metazoa</taxon>
        <taxon>Ecdysozoa</taxon>
        <taxon>Nematoda</taxon>
        <taxon>Chromadorea</taxon>
        <taxon>Rhabditida</taxon>
        <taxon>Rhabditina</taxon>
        <taxon>Rhabditomorpha</taxon>
        <taxon>Strongyloidea</taxon>
        <taxon>Trichostrongylidae</taxon>
        <taxon>Trichostrongylus</taxon>
    </lineage>
</organism>
<protein>
    <recommendedName>
        <fullName evidence="2">CN hydrolase domain-containing protein</fullName>
    </recommendedName>
</protein>
<dbReference type="Gene3D" id="3.60.110.10">
    <property type="entry name" value="Carbon-nitrogen hydrolase"/>
    <property type="match status" value="1"/>
</dbReference>
<accession>A0AAN8FLQ0</accession>
<proteinExistence type="predicted"/>
<evidence type="ECO:0000313" key="3">
    <source>
        <dbReference type="EMBL" id="KAK5980640.1"/>
    </source>
</evidence>
<dbReference type="GO" id="GO:0033396">
    <property type="term" value="P:beta-alanine biosynthetic process via 3-ureidopropionate"/>
    <property type="evidence" value="ECO:0007669"/>
    <property type="project" value="TreeGrafter"/>
</dbReference>
<feature type="domain" description="CN hydrolase" evidence="2">
    <location>
        <begin position="4"/>
        <end position="55"/>
    </location>
</feature>
<evidence type="ECO:0000313" key="4">
    <source>
        <dbReference type="Proteomes" id="UP001331761"/>
    </source>
</evidence>
<dbReference type="PANTHER" id="PTHR43674:SF2">
    <property type="entry name" value="BETA-UREIDOPROPIONASE"/>
    <property type="match status" value="1"/>
</dbReference>
<comment type="caution">
    <text evidence="3">The sequence shown here is derived from an EMBL/GenBank/DDBJ whole genome shotgun (WGS) entry which is preliminary data.</text>
</comment>
<dbReference type="PANTHER" id="PTHR43674">
    <property type="entry name" value="NITRILASE C965.09-RELATED"/>
    <property type="match status" value="1"/>
</dbReference>
<dbReference type="SUPFAM" id="SSF56317">
    <property type="entry name" value="Carbon-nitrogen hydrolase"/>
    <property type="match status" value="1"/>
</dbReference>
<gene>
    <name evidence="3" type="ORF">GCK32_014851</name>
</gene>
<evidence type="ECO:0000256" key="1">
    <source>
        <dbReference type="ARBA" id="ARBA00022801"/>
    </source>
</evidence>
<dbReference type="InterPro" id="IPR050345">
    <property type="entry name" value="Aliph_Amidase/BUP"/>
</dbReference>
<dbReference type="GO" id="GO:0003837">
    <property type="term" value="F:beta-ureidopropionase activity"/>
    <property type="evidence" value="ECO:0007669"/>
    <property type="project" value="TreeGrafter"/>
</dbReference>
<keyword evidence="1" id="KW-0378">Hydrolase</keyword>